<protein>
    <recommendedName>
        <fullName evidence="2">Septum formation-related domain-containing protein</fullName>
    </recommendedName>
</protein>
<feature type="compositionally biased region" description="Low complexity" evidence="1">
    <location>
        <begin position="49"/>
        <end position="61"/>
    </location>
</feature>
<dbReference type="InterPro" id="IPR026004">
    <property type="entry name" value="Septum_form"/>
</dbReference>
<proteinExistence type="predicted"/>
<sequence>MAGTRRGTSAHALNPLRAAGVTLAVVTVLVAILLASCSGGTPKKPSADPTNATTTPLPAATAAPLPSSHGCYLLTYDDALEPTSSAEPVECSQEHTDRTFHVGRPSNVVNGHLLAVDSARVTRQMATECPRRFASYVGGSTEQRRLSMLSVVWFGPTLRQSDEGQSWFRCDAIALASAGKLAPLTGKLVKVLDSEAGRTRWGRCATGKPGTKGAVQVLCSTKQPGGSTWRAVATVNVAAGPKGAWPGPKKAAAAGAGCEDRVRDQAEDKLSFSWGYEPPTEAQWKAGQHYGFCWSPTKK</sequence>
<dbReference type="Proteomes" id="UP000276542">
    <property type="component" value="Unassembled WGS sequence"/>
</dbReference>
<organism evidence="3 4">
    <name type="scientific">Nocardioides cavernaquae</name>
    <dbReference type="NCBI Taxonomy" id="2321396"/>
    <lineage>
        <taxon>Bacteria</taxon>
        <taxon>Bacillati</taxon>
        <taxon>Actinomycetota</taxon>
        <taxon>Actinomycetes</taxon>
        <taxon>Propionibacteriales</taxon>
        <taxon>Nocardioidaceae</taxon>
        <taxon>Nocardioides</taxon>
    </lineage>
</organism>
<feature type="region of interest" description="Disordered" evidence="1">
    <location>
        <begin position="40"/>
        <end position="61"/>
    </location>
</feature>
<dbReference type="OrthoDB" id="3381205at2"/>
<evidence type="ECO:0000256" key="1">
    <source>
        <dbReference type="SAM" id="MobiDB-lite"/>
    </source>
</evidence>
<evidence type="ECO:0000313" key="3">
    <source>
        <dbReference type="EMBL" id="RJS47614.1"/>
    </source>
</evidence>
<evidence type="ECO:0000259" key="2">
    <source>
        <dbReference type="Pfam" id="PF13845"/>
    </source>
</evidence>
<dbReference type="RefSeq" id="WP_120061576.1">
    <property type="nucleotide sequence ID" value="NZ_QYRP01000002.1"/>
</dbReference>
<dbReference type="AlphaFoldDB" id="A0A3A5HHS7"/>
<dbReference type="Pfam" id="PF13845">
    <property type="entry name" value="Septum_form"/>
    <property type="match status" value="1"/>
</dbReference>
<feature type="domain" description="Septum formation-related" evidence="2">
    <location>
        <begin position="82"/>
        <end position="290"/>
    </location>
</feature>
<name>A0A3A5HHS7_9ACTN</name>
<reference evidence="4" key="1">
    <citation type="submission" date="2018-09" db="EMBL/GenBank/DDBJ databases">
        <authorList>
            <person name="Zhu H."/>
        </authorList>
    </citation>
    <scope>NUCLEOTIDE SEQUENCE [LARGE SCALE GENOMIC DNA]</scope>
    <source>
        <strain evidence="4">K1W22B-1</strain>
    </source>
</reference>
<comment type="caution">
    <text evidence="3">The sequence shown here is derived from an EMBL/GenBank/DDBJ whole genome shotgun (WGS) entry which is preliminary data.</text>
</comment>
<accession>A0A3A5HHS7</accession>
<gene>
    <name evidence="3" type="ORF">D4739_16295</name>
</gene>
<dbReference type="EMBL" id="QYRP01000002">
    <property type="protein sequence ID" value="RJS47614.1"/>
    <property type="molecule type" value="Genomic_DNA"/>
</dbReference>
<keyword evidence="4" id="KW-1185">Reference proteome</keyword>
<evidence type="ECO:0000313" key="4">
    <source>
        <dbReference type="Proteomes" id="UP000276542"/>
    </source>
</evidence>